<dbReference type="InterPro" id="IPR050109">
    <property type="entry name" value="HTH-type_TetR-like_transc_reg"/>
</dbReference>
<dbReference type="EMBL" id="VWPH01000006">
    <property type="protein sequence ID" value="KAA5833616.1"/>
    <property type="molecule type" value="Genomic_DNA"/>
</dbReference>
<evidence type="ECO:0000256" key="2">
    <source>
        <dbReference type="ARBA" id="ARBA00023125"/>
    </source>
</evidence>
<dbReference type="Pfam" id="PF16859">
    <property type="entry name" value="TetR_C_11"/>
    <property type="match status" value="1"/>
</dbReference>
<keyword evidence="1" id="KW-0805">Transcription regulation</keyword>
<dbReference type="PRINTS" id="PR00455">
    <property type="entry name" value="HTHTETR"/>
</dbReference>
<dbReference type="InterPro" id="IPR001647">
    <property type="entry name" value="HTH_TetR"/>
</dbReference>
<dbReference type="GO" id="GO:0000976">
    <property type="term" value="F:transcription cis-regulatory region binding"/>
    <property type="evidence" value="ECO:0007669"/>
    <property type="project" value="TreeGrafter"/>
</dbReference>
<dbReference type="Gene3D" id="1.10.10.60">
    <property type="entry name" value="Homeodomain-like"/>
    <property type="match status" value="1"/>
</dbReference>
<reference evidence="7 8" key="1">
    <citation type="submission" date="2019-09" db="EMBL/GenBank/DDBJ databases">
        <title>Draft genome sequence of the thermophilic Saccharopolyspora hirsuta VKM Ac-666T.</title>
        <authorList>
            <person name="Lobastova T.G."/>
            <person name="Fokina V."/>
            <person name="Bragin E.Y."/>
            <person name="Shtratnikova V.Y."/>
            <person name="Starodumova I.P."/>
            <person name="Tarlachkov S.V."/>
            <person name="Donova M.V."/>
        </authorList>
    </citation>
    <scope>NUCLEOTIDE SEQUENCE [LARGE SCALE GENOMIC DNA]</scope>
    <source>
        <strain evidence="7 8">VKM Ac-666</strain>
    </source>
</reference>
<sequence length="236" mass="25789">MSNASPPNRTSGDRDATRPQETPKRKIAPKRNHHDESRRGGTARGRPRNPEADRAILRAALDLFIEGGVEGTSIEQIAKRAGVGKLTVYRRWDSKEAVLAAAIESARDEIPETAPADVADVPLATLIRELLPGLAEAIADPRLRAMIARVFGASVSHPELMATYWENYVVPRRQITRVLLERAQAEGSLAADADLDVLIDMVVGAVMFRLVQPEPLDAAGARAYLESVYRRAGLIE</sequence>
<keyword evidence="3" id="KW-0804">Transcription</keyword>
<proteinExistence type="predicted"/>
<dbReference type="Proteomes" id="UP000323946">
    <property type="component" value="Unassembled WGS sequence"/>
</dbReference>
<dbReference type="InterPro" id="IPR036271">
    <property type="entry name" value="Tet_transcr_reg_TetR-rel_C_sf"/>
</dbReference>
<dbReference type="AlphaFoldDB" id="A0A5M7BTR7"/>
<keyword evidence="8" id="KW-1185">Reference proteome</keyword>
<feature type="region of interest" description="Disordered" evidence="5">
    <location>
        <begin position="1"/>
        <end position="52"/>
    </location>
</feature>
<accession>A0A5M7BTR7</accession>
<dbReference type="RefSeq" id="WP_150067303.1">
    <property type="nucleotide sequence ID" value="NZ_JBEPDJ010000008.1"/>
</dbReference>
<evidence type="ECO:0000256" key="1">
    <source>
        <dbReference type="ARBA" id="ARBA00023015"/>
    </source>
</evidence>
<comment type="caution">
    <text evidence="7">The sequence shown here is derived from an EMBL/GenBank/DDBJ whole genome shotgun (WGS) entry which is preliminary data.</text>
</comment>
<dbReference type="PANTHER" id="PTHR30055">
    <property type="entry name" value="HTH-TYPE TRANSCRIPTIONAL REGULATOR RUTR"/>
    <property type="match status" value="1"/>
</dbReference>
<dbReference type="Gene3D" id="1.10.357.10">
    <property type="entry name" value="Tetracycline Repressor, domain 2"/>
    <property type="match status" value="1"/>
</dbReference>
<feature type="domain" description="HTH tetR-type" evidence="6">
    <location>
        <begin position="50"/>
        <end position="110"/>
    </location>
</feature>
<dbReference type="Pfam" id="PF00440">
    <property type="entry name" value="TetR_N"/>
    <property type="match status" value="1"/>
</dbReference>
<evidence type="ECO:0000256" key="3">
    <source>
        <dbReference type="ARBA" id="ARBA00023163"/>
    </source>
</evidence>
<dbReference type="GO" id="GO:0003700">
    <property type="term" value="F:DNA-binding transcription factor activity"/>
    <property type="evidence" value="ECO:0007669"/>
    <property type="project" value="TreeGrafter"/>
</dbReference>
<name>A0A5M7BTR7_SACHI</name>
<evidence type="ECO:0000313" key="8">
    <source>
        <dbReference type="Proteomes" id="UP000323946"/>
    </source>
</evidence>
<dbReference type="InterPro" id="IPR011075">
    <property type="entry name" value="TetR_C"/>
</dbReference>
<dbReference type="PANTHER" id="PTHR30055:SF148">
    <property type="entry name" value="TETR-FAMILY TRANSCRIPTIONAL REGULATOR"/>
    <property type="match status" value="1"/>
</dbReference>
<feature type="DNA-binding region" description="H-T-H motif" evidence="4">
    <location>
        <begin position="73"/>
        <end position="92"/>
    </location>
</feature>
<dbReference type="OrthoDB" id="9796019at2"/>
<dbReference type="SMR" id="A0A5M7BTR7"/>
<evidence type="ECO:0000259" key="6">
    <source>
        <dbReference type="PROSITE" id="PS50977"/>
    </source>
</evidence>
<keyword evidence="2 4" id="KW-0238">DNA-binding</keyword>
<evidence type="ECO:0000256" key="5">
    <source>
        <dbReference type="SAM" id="MobiDB-lite"/>
    </source>
</evidence>
<dbReference type="InterPro" id="IPR009057">
    <property type="entry name" value="Homeodomain-like_sf"/>
</dbReference>
<evidence type="ECO:0000313" key="7">
    <source>
        <dbReference type="EMBL" id="KAA5833616.1"/>
    </source>
</evidence>
<organism evidence="7 8">
    <name type="scientific">Saccharopolyspora hirsuta</name>
    <dbReference type="NCBI Taxonomy" id="1837"/>
    <lineage>
        <taxon>Bacteria</taxon>
        <taxon>Bacillati</taxon>
        <taxon>Actinomycetota</taxon>
        <taxon>Actinomycetes</taxon>
        <taxon>Pseudonocardiales</taxon>
        <taxon>Pseudonocardiaceae</taxon>
        <taxon>Saccharopolyspora</taxon>
    </lineage>
</organism>
<gene>
    <name evidence="7" type="ORF">F1721_15205</name>
</gene>
<evidence type="ECO:0000256" key="4">
    <source>
        <dbReference type="PROSITE-ProRule" id="PRU00335"/>
    </source>
</evidence>
<protein>
    <submittedName>
        <fullName evidence="7">TetR/AcrR family transcriptional regulator</fullName>
    </submittedName>
</protein>
<dbReference type="SUPFAM" id="SSF48498">
    <property type="entry name" value="Tetracyclin repressor-like, C-terminal domain"/>
    <property type="match status" value="1"/>
</dbReference>
<feature type="compositionally biased region" description="Basic and acidic residues" evidence="5">
    <location>
        <begin position="11"/>
        <end position="24"/>
    </location>
</feature>
<dbReference type="SUPFAM" id="SSF46689">
    <property type="entry name" value="Homeodomain-like"/>
    <property type="match status" value="1"/>
</dbReference>
<feature type="compositionally biased region" description="Polar residues" evidence="5">
    <location>
        <begin position="1"/>
        <end position="10"/>
    </location>
</feature>
<dbReference type="PROSITE" id="PS50977">
    <property type="entry name" value="HTH_TETR_2"/>
    <property type="match status" value="1"/>
</dbReference>